<dbReference type="AlphaFoldDB" id="A0A7W9AMM9"/>
<dbReference type="RefSeq" id="WP_184023645.1">
    <property type="nucleotide sequence ID" value="NZ_JACIJJ010000001.1"/>
</dbReference>
<sequence>MRVLLLGSGRSVLRGAGELLAICVSSLSASPVYSTVDAASDGQQMLPNVQAPPPVTLRAPPVDRTAYRLPGSEWLIGLPADRVTVALAQGLQIKELNSATLQSDGSIEVITDRCYVLIETSRMTADGLNVIEHLAPVVSHVAGLTRDWKALSEAEAEACGVSLQAASGRNRQ</sequence>
<organism evidence="1 2">
    <name type="scientific">Sphingomonas yantingensis</name>
    <dbReference type="NCBI Taxonomy" id="1241761"/>
    <lineage>
        <taxon>Bacteria</taxon>
        <taxon>Pseudomonadati</taxon>
        <taxon>Pseudomonadota</taxon>
        <taxon>Alphaproteobacteria</taxon>
        <taxon>Sphingomonadales</taxon>
        <taxon>Sphingomonadaceae</taxon>
        <taxon>Sphingomonas</taxon>
    </lineage>
</organism>
<protein>
    <submittedName>
        <fullName evidence="1">Uncharacterized protein</fullName>
    </submittedName>
</protein>
<dbReference type="EMBL" id="JACIJJ010000001">
    <property type="protein sequence ID" value="MBB5697046.1"/>
    <property type="molecule type" value="Genomic_DNA"/>
</dbReference>
<evidence type="ECO:0000313" key="2">
    <source>
        <dbReference type="Proteomes" id="UP000557739"/>
    </source>
</evidence>
<name>A0A7W9AMM9_9SPHN</name>
<evidence type="ECO:0000313" key="1">
    <source>
        <dbReference type="EMBL" id="MBB5697046.1"/>
    </source>
</evidence>
<reference evidence="1 2" key="1">
    <citation type="submission" date="2020-08" db="EMBL/GenBank/DDBJ databases">
        <title>Genomic Encyclopedia of Type Strains, Phase IV (KMG-IV): sequencing the most valuable type-strain genomes for metagenomic binning, comparative biology and taxonomic classification.</title>
        <authorList>
            <person name="Goeker M."/>
        </authorList>
    </citation>
    <scope>NUCLEOTIDE SEQUENCE [LARGE SCALE GENOMIC DNA]</scope>
    <source>
        <strain evidence="1 2">DSM 27244</strain>
    </source>
</reference>
<accession>A0A7W9AMM9</accession>
<gene>
    <name evidence="1" type="ORF">FHR19_000371</name>
</gene>
<comment type="caution">
    <text evidence="1">The sequence shown here is derived from an EMBL/GenBank/DDBJ whole genome shotgun (WGS) entry which is preliminary data.</text>
</comment>
<keyword evidence="2" id="KW-1185">Reference proteome</keyword>
<proteinExistence type="predicted"/>
<dbReference type="Proteomes" id="UP000557739">
    <property type="component" value="Unassembled WGS sequence"/>
</dbReference>